<dbReference type="PANTHER" id="PTHR16214:SF3">
    <property type="entry name" value="TRANSMEMBRANE PROTEIN 260"/>
    <property type="match status" value="1"/>
</dbReference>
<sequence length="982" mass="110556">MLTLQPTVSFWDCGEFISTAFHIQVGHQPGAPLFLMIGKIFTLLAAEKNQVAFWMNTGSAVASAGTIMFLFWTITALARKAADETKLSSFKQQLIVLSAGLTGALAYTFSDSFWFSAVEAEVYSLSSLCTAVTFWAILRWEAEANEATASRWLLFIAYLTGLSLGIHLLTLLTIPAIAVLYYFKKNTRHTTGRMLLALLAGCAVLGFIQFVVVQYMVLIASKFELFFVNSLGLMFGSGAIFFGAVIVASLAGGIIYSLKKNKPGLNLALLSISFILIGYSSYALLIIRASAKTSINISNPDNAFSLLGYLSREQYGDTPLFYGPYFDSQVSGTTEKGKLYRKGDDKYEIAGSRNTELYDRTTIFPRIYSQRPDYIPAYRRWLGLSENEKATFTENLKFFFSYQTGFMYMRYFLWNFAGKQNDNQGYGERTNGNWLSGIKPLDQMHLGSQDQLPLSITQNKGYNRFFALPLIIGLIGLLFHFKKRRSDAIVITILFFFTGLAIILYLNQGPQEVRERDYAYVGSFYAFAIWIGMGVPGLINLFKRIAGENLSISLSVAGCLLAAPVIMATEGWDDHNRSDNYIAHDMAVNYLQSCAPNAILFTNADNDTYPLWYVQEVEGVRPDVRIVNLQLIYDDSYIDQLKKKLHSSAPLPLTMAKDKYRKGTRDFIPFADYGLSDSVELKDLFDVLISDNENDKVEMQDGSRMNFLPTKKFRITVDKKQIVKTGTVNQSELSNVADKMEWTFPGSYLTRADLALIDILAHNNWKRPVYFATSLPDDSYFGLDRYLYLEGYAYRLLPFNGGQNNQRNKPENINAAALYSNIISKFKLDSFKKASYLDPESKRVSRNTWDTMNTLAANLIADGKQEMARKVMAKALKVLPQKDSDLIDTANKIQTALNLYNLKEPVKANQIILSATNFIHAELKYYSSLNTQDQRYSAGAVQYAFSVLENFRKIAEENDQRAVDQAIRRIYSGMDGKFAGII</sequence>
<gene>
    <name evidence="2" type="ORF">DDR33_12160</name>
</gene>
<keyword evidence="3" id="KW-1185">Reference proteome</keyword>
<accession>A0A2U2PGH3</accession>
<evidence type="ECO:0000256" key="1">
    <source>
        <dbReference type="SAM" id="Phobius"/>
    </source>
</evidence>
<name>A0A2U2PGH3_9SPHI</name>
<feature type="transmembrane region" description="Helical" evidence="1">
    <location>
        <begin position="53"/>
        <end position="74"/>
    </location>
</feature>
<dbReference type="OrthoDB" id="9807602at2"/>
<evidence type="ECO:0000313" key="2">
    <source>
        <dbReference type="EMBL" id="PWG80483.1"/>
    </source>
</evidence>
<feature type="transmembrane region" description="Helical" evidence="1">
    <location>
        <begin position="195"/>
        <end position="219"/>
    </location>
</feature>
<dbReference type="PANTHER" id="PTHR16214">
    <property type="entry name" value="TRANSMEMBRANE PROTEIN 260"/>
    <property type="match status" value="1"/>
</dbReference>
<feature type="transmembrane region" description="Helical" evidence="1">
    <location>
        <begin position="152"/>
        <end position="183"/>
    </location>
</feature>
<keyword evidence="1" id="KW-0812">Transmembrane</keyword>
<protein>
    <submittedName>
        <fullName evidence="2">DUF2723 domain-containing protein</fullName>
    </submittedName>
</protein>
<feature type="transmembrane region" description="Helical" evidence="1">
    <location>
        <begin position="461"/>
        <end position="481"/>
    </location>
</feature>
<comment type="caution">
    <text evidence="2">The sequence shown here is derived from an EMBL/GenBank/DDBJ whole genome shotgun (WGS) entry which is preliminary data.</text>
</comment>
<dbReference type="Pfam" id="PF11028">
    <property type="entry name" value="TMEM260-like"/>
    <property type="match status" value="1"/>
</dbReference>
<dbReference type="InterPro" id="IPR052724">
    <property type="entry name" value="GT117_domain-containing"/>
</dbReference>
<proteinExistence type="predicted"/>
<keyword evidence="1" id="KW-1133">Transmembrane helix</keyword>
<feature type="transmembrane region" description="Helical" evidence="1">
    <location>
        <begin position="267"/>
        <end position="287"/>
    </location>
</feature>
<dbReference type="Proteomes" id="UP000245647">
    <property type="component" value="Unassembled WGS sequence"/>
</dbReference>
<dbReference type="InterPro" id="IPR021280">
    <property type="entry name" value="TMEM260-like"/>
</dbReference>
<feature type="transmembrane region" description="Helical" evidence="1">
    <location>
        <begin position="518"/>
        <end position="542"/>
    </location>
</feature>
<feature type="transmembrane region" description="Helical" evidence="1">
    <location>
        <begin position="549"/>
        <end position="568"/>
    </location>
</feature>
<dbReference type="AlphaFoldDB" id="A0A2U2PGH3"/>
<feature type="transmembrane region" description="Helical" evidence="1">
    <location>
        <begin position="488"/>
        <end position="506"/>
    </location>
</feature>
<organism evidence="2 3">
    <name type="scientific">Pararcticibacter amylolyticus</name>
    <dbReference type="NCBI Taxonomy" id="2173175"/>
    <lineage>
        <taxon>Bacteria</taxon>
        <taxon>Pseudomonadati</taxon>
        <taxon>Bacteroidota</taxon>
        <taxon>Sphingobacteriia</taxon>
        <taxon>Sphingobacteriales</taxon>
        <taxon>Sphingobacteriaceae</taxon>
        <taxon>Pararcticibacter</taxon>
    </lineage>
</organism>
<feature type="transmembrane region" description="Helical" evidence="1">
    <location>
        <begin position="231"/>
        <end position="255"/>
    </location>
</feature>
<evidence type="ECO:0000313" key="3">
    <source>
        <dbReference type="Proteomes" id="UP000245647"/>
    </source>
</evidence>
<reference evidence="2 3" key="1">
    <citation type="submission" date="2018-04" db="EMBL/GenBank/DDBJ databases">
        <title>Pedobacter chongqingensis sp. nov., isolated from a rottenly hemp rope.</title>
        <authorList>
            <person name="Cai Y."/>
        </authorList>
    </citation>
    <scope>NUCLEOTIDE SEQUENCE [LARGE SCALE GENOMIC DNA]</scope>
    <source>
        <strain evidence="2 3">FJ4-8</strain>
    </source>
</reference>
<keyword evidence="1" id="KW-0472">Membrane</keyword>
<dbReference type="EMBL" id="QEAS01000009">
    <property type="protein sequence ID" value="PWG80483.1"/>
    <property type="molecule type" value="Genomic_DNA"/>
</dbReference>
<feature type="transmembrane region" description="Helical" evidence="1">
    <location>
        <begin position="94"/>
        <end position="115"/>
    </location>
</feature>